<accession>A0A165BDX3</accession>
<keyword evidence="6 7" id="KW-0472">Membrane</keyword>
<evidence type="ECO:0000256" key="6">
    <source>
        <dbReference type="ARBA" id="ARBA00023136"/>
    </source>
</evidence>
<feature type="transmembrane region" description="Helical" evidence="7">
    <location>
        <begin position="282"/>
        <end position="304"/>
    </location>
</feature>
<keyword evidence="4 7" id="KW-0812">Transmembrane</keyword>
<keyword evidence="5 7" id="KW-1133">Transmembrane helix</keyword>
<keyword evidence="10" id="KW-1185">Reference proteome</keyword>
<dbReference type="InterPro" id="IPR004837">
    <property type="entry name" value="NaCa_Exmemb"/>
</dbReference>
<dbReference type="Proteomes" id="UP000076871">
    <property type="component" value="Unassembled WGS sequence"/>
</dbReference>
<evidence type="ECO:0000256" key="3">
    <source>
        <dbReference type="ARBA" id="ARBA00022448"/>
    </source>
</evidence>
<dbReference type="PANTHER" id="PTHR12266:SF0">
    <property type="entry name" value="MITOCHONDRIAL SODIUM_CALCIUM EXCHANGER PROTEIN"/>
    <property type="match status" value="1"/>
</dbReference>
<evidence type="ECO:0000256" key="2">
    <source>
        <dbReference type="ARBA" id="ARBA00008170"/>
    </source>
</evidence>
<feature type="transmembrane region" description="Helical" evidence="7">
    <location>
        <begin position="178"/>
        <end position="196"/>
    </location>
</feature>
<evidence type="ECO:0000313" key="10">
    <source>
        <dbReference type="Proteomes" id="UP000076871"/>
    </source>
</evidence>
<feature type="transmembrane region" description="Helical" evidence="7">
    <location>
        <begin position="147"/>
        <end position="166"/>
    </location>
</feature>
<evidence type="ECO:0000256" key="7">
    <source>
        <dbReference type="SAM" id="Phobius"/>
    </source>
</evidence>
<dbReference type="InterPro" id="IPR044880">
    <property type="entry name" value="NCX_ion-bd_dom_sf"/>
</dbReference>
<keyword evidence="3" id="KW-0813">Transport</keyword>
<protein>
    <recommendedName>
        <fullName evidence="8">Sodium/calcium exchanger membrane region domain-containing protein</fullName>
    </recommendedName>
</protein>
<dbReference type="Gene3D" id="1.20.1420.30">
    <property type="entry name" value="NCX, central ion-binding region"/>
    <property type="match status" value="1"/>
</dbReference>
<dbReference type="OrthoDB" id="407410at2759"/>
<evidence type="ECO:0000256" key="4">
    <source>
        <dbReference type="ARBA" id="ARBA00022692"/>
    </source>
</evidence>
<dbReference type="EMBL" id="KV427676">
    <property type="protein sequence ID" value="KZT00836.1"/>
    <property type="molecule type" value="Genomic_DNA"/>
</dbReference>
<feature type="domain" description="Sodium/calcium exchanger membrane region" evidence="8">
    <location>
        <begin position="183"/>
        <end position="327"/>
    </location>
</feature>
<evidence type="ECO:0000259" key="8">
    <source>
        <dbReference type="Pfam" id="PF01699"/>
    </source>
</evidence>
<comment type="subcellular location">
    <subcellularLocation>
        <location evidence="1">Membrane</location>
        <topology evidence="1">Multi-pass membrane protein</topology>
    </subcellularLocation>
</comment>
<dbReference type="AlphaFoldDB" id="A0A165BDX3"/>
<organism evidence="9 10">
    <name type="scientific">Laetiporus sulphureus 93-53</name>
    <dbReference type="NCBI Taxonomy" id="1314785"/>
    <lineage>
        <taxon>Eukaryota</taxon>
        <taxon>Fungi</taxon>
        <taxon>Dikarya</taxon>
        <taxon>Basidiomycota</taxon>
        <taxon>Agaricomycotina</taxon>
        <taxon>Agaricomycetes</taxon>
        <taxon>Polyporales</taxon>
        <taxon>Laetiporus</taxon>
    </lineage>
</organism>
<dbReference type="GO" id="GO:0008324">
    <property type="term" value="F:monoatomic cation transmembrane transporter activity"/>
    <property type="evidence" value="ECO:0007669"/>
    <property type="project" value="TreeGrafter"/>
</dbReference>
<evidence type="ECO:0000256" key="5">
    <source>
        <dbReference type="ARBA" id="ARBA00022989"/>
    </source>
</evidence>
<dbReference type="GeneID" id="63830445"/>
<evidence type="ECO:0000256" key="1">
    <source>
        <dbReference type="ARBA" id="ARBA00004141"/>
    </source>
</evidence>
<proteinExistence type="inferred from homology"/>
<dbReference type="PANTHER" id="PTHR12266">
    <property type="entry name" value="NA+/CA2+ K+ INDEPENDENT EXCHANGER"/>
    <property type="match status" value="1"/>
</dbReference>
<reference evidence="9 10" key="1">
    <citation type="journal article" date="2016" name="Mol. Biol. Evol.">
        <title>Comparative Genomics of Early-Diverging Mushroom-Forming Fungi Provides Insights into the Origins of Lignocellulose Decay Capabilities.</title>
        <authorList>
            <person name="Nagy L.G."/>
            <person name="Riley R."/>
            <person name="Tritt A."/>
            <person name="Adam C."/>
            <person name="Daum C."/>
            <person name="Floudas D."/>
            <person name="Sun H."/>
            <person name="Yadav J.S."/>
            <person name="Pangilinan J."/>
            <person name="Larsson K.H."/>
            <person name="Matsuura K."/>
            <person name="Barry K."/>
            <person name="Labutti K."/>
            <person name="Kuo R."/>
            <person name="Ohm R.A."/>
            <person name="Bhattacharya S.S."/>
            <person name="Shirouzu T."/>
            <person name="Yoshinaga Y."/>
            <person name="Martin F.M."/>
            <person name="Grigoriev I.V."/>
            <person name="Hibbett D.S."/>
        </authorList>
    </citation>
    <scope>NUCLEOTIDE SEQUENCE [LARGE SCALE GENOMIC DNA]</scope>
    <source>
        <strain evidence="9 10">93-53</strain>
    </source>
</reference>
<dbReference type="GO" id="GO:0016020">
    <property type="term" value="C:membrane"/>
    <property type="evidence" value="ECO:0007669"/>
    <property type="project" value="UniProtKB-SubCell"/>
</dbReference>
<feature type="transmembrane region" description="Helical" evidence="7">
    <location>
        <begin position="202"/>
        <end position="224"/>
    </location>
</feature>
<dbReference type="InterPro" id="IPR051359">
    <property type="entry name" value="CaCA_antiporter"/>
</dbReference>
<dbReference type="Pfam" id="PF01699">
    <property type="entry name" value="Na_Ca_ex"/>
    <property type="match status" value="1"/>
</dbReference>
<gene>
    <name evidence="9" type="ORF">LAESUDRAFT_764290</name>
</gene>
<dbReference type="InParanoid" id="A0A165BDX3"/>
<feature type="transmembrane region" description="Helical" evidence="7">
    <location>
        <begin position="310"/>
        <end position="331"/>
    </location>
</feature>
<dbReference type="GO" id="GO:0006874">
    <property type="term" value="P:intracellular calcium ion homeostasis"/>
    <property type="evidence" value="ECO:0007669"/>
    <property type="project" value="TreeGrafter"/>
</dbReference>
<comment type="similarity">
    <text evidence="2">Belongs to the Ca(2+):cation antiporter (CaCA) (TC 2.A.19) family.</text>
</comment>
<feature type="transmembrane region" description="Helical" evidence="7">
    <location>
        <begin position="122"/>
        <end position="141"/>
    </location>
</feature>
<name>A0A165BDX3_9APHY</name>
<evidence type="ECO:0000313" key="9">
    <source>
        <dbReference type="EMBL" id="KZT00836.1"/>
    </source>
</evidence>
<dbReference type="STRING" id="1314785.A0A165BDX3"/>
<dbReference type="RefSeq" id="XP_040758576.1">
    <property type="nucleotide sequence ID" value="XM_040913417.1"/>
</dbReference>
<sequence length="335" mass="37117">MEMETDSQSHQYVSPTQWQRIARVLGHVFHIVFSTLHEIESKPLLGKVAVMLAAPTVMALTLTLPVVVTAYEDVRHERKKLRGIAGGGESRLVDFEEEDIERTLIAEDEVAEEMHELKYNKWLMAVQCTLGLLFCVAILFDRTKHELWLLLVTGVAGFTVGIIVAVFSDRGTHAGAQLMRCTMGFMVAVVWIMAIADEVVEVLQMFSFIFGLSDTIIGLTIFAVGNSLTDLVANMSVAVFALIMGFSACYGGPMLNILLSVGISGSYIIWQTTEPYPLHFSTMLIITGSGLLMLLLATLIFVPWNGYFLLWSWGIILIMAYTGLMITNIIVKIIS</sequence>
<feature type="transmembrane region" description="Helical" evidence="7">
    <location>
        <begin position="49"/>
        <end position="71"/>
    </location>
</feature>